<organism evidence="18 19">
    <name type="scientific">Paenibacillus agaridevorans</name>
    <dbReference type="NCBI Taxonomy" id="171404"/>
    <lineage>
        <taxon>Bacteria</taxon>
        <taxon>Bacillati</taxon>
        <taxon>Bacillota</taxon>
        <taxon>Bacilli</taxon>
        <taxon>Bacillales</taxon>
        <taxon>Paenibacillaceae</taxon>
        <taxon>Paenibacillus</taxon>
    </lineage>
</organism>
<comment type="cofactor">
    <cofactor evidence="1">
        <name>Zn(2+)</name>
        <dbReference type="ChEBI" id="CHEBI:29105"/>
    </cofactor>
</comment>
<reference evidence="18 19" key="1">
    <citation type="submission" date="2017-08" db="EMBL/GenBank/DDBJ databases">
        <title>Substantial Increase in Enzyme Production by Combined Drug-Resistance Mutations in Paenibacillus agaridevorans.</title>
        <authorList>
            <person name="Tanaka Y."/>
            <person name="Funane K."/>
            <person name="Hosaka T."/>
            <person name="Shiwa Y."/>
            <person name="Fujita N."/>
            <person name="Miyazaki T."/>
            <person name="Yoshikawa H."/>
            <person name="Murakami K."/>
            <person name="Kasahara K."/>
            <person name="Inaoka T."/>
            <person name="Hiraga Y."/>
            <person name="Ochi K."/>
        </authorList>
    </citation>
    <scope>NUCLEOTIDE SEQUENCE [LARGE SCALE GENOMIC DNA]</scope>
    <source>
        <strain evidence="18 19">T-3040</strain>
    </source>
</reference>
<feature type="binding site" evidence="14">
    <location>
        <position position="122"/>
    </location>
    <ligand>
        <name>Zn(2+)</name>
        <dbReference type="ChEBI" id="CHEBI:29105"/>
        <note>catalytic</note>
    </ligand>
</feature>
<feature type="binding site" evidence="13">
    <location>
        <position position="223"/>
    </location>
    <ligand>
        <name>5-aminolevulinate</name>
        <dbReference type="ChEBI" id="CHEBI:356416"/>
        <label>1</label>
    </ligand>
</feature>
<comment type="function">
    <text evidence="10">Catalyzes an early step in the biosynthesis of tetrapyrroles. Binds two molecules of 5-aminolevulinate per subunit, each at a distinct site, and catalyzes their condensation to form porphobilinogen.</text>
</comment>
<evidence type="ECO:0000256" key="12">
    <source>
        <dbReference type="PIRSR" id="PIRSR001415-1"/>
    </source>
</evidence>
<name>A0A2R5EZJ2_9BACL</name>
<proteinExistence type="inferred from homology"/>
<feature type="binding site" evidence="13">
    <location>
        <position position="280"/>
    </location>
    <ligand>
        <name>5-aminolevulinate</name>
        <dbReference type="ChEBI" id="CHEBI:356416"/>
        <label>2</label>
    </ligand>
</feature>
<dbReference type="GO" id="GO:0005829">
    <property type="term" value="C:cytosol"/>
    <property type="evidence" value="ECO:0007669"/>
    <property type="project" value="TreeGrafter"/>
</dbReference>
<dbReference type="SMART" id="SM01004">
    <property type="entry name" value="ALAD"/>
    <property type="match status" value="1"/>
</dbReference>
<keyword evidence="15" id="KW-0460">Magnesium</keyword>
<dbReference type="InterPro" id="IPR001731">
    <property type="entry name" value="ALAD"/>
</dbReference>
<evidence type="ECO:0000256" key="7">
    <source>
        <dbReference type="ARBA" id="ARBA00023133"/>
    </source>
</evidence>
<evidence type="ECO:0000256" key="6">
    <source>
        <dbReference type="ARBA" id="ARBA00020771"/>
    </source>
</evidence>
<dbReference type="GO" id="GO:0006782">
    <property type="term" value="P:protoporphyrinogen IX biosynthetic process"/>
    <property type="evidence" value="ECO:0007669"/>
    <property type="project" value="UniProtKB-UniPathway"/>
</dbReference>
<evidence type="ECO:0000256" key="8">
    <source>
        <dbReference type="ARBA" id="ARBA00023239"/>
    </source>
</evidence>
<feature type="active site" description="Schiff-base intermediate with substrate" evidence="12">
    <location>
        <position position="254"/>
    </location>
</feature>
<gene>
    <name evidence="18" type="ORF">PAT3040_03360</name>
</gene>
<protein>
    <recommendedName>
        <fullName evidence="6 16">Delta-aminolevulinic acid dehydratase</fullName>
        <ecNumber evidence="5 16">4.2.1.24</ecNumber>
    </recommendedName>
</protein>
<evidence type="ECO:0000313" key="18">
    <source>
        <dbReference type="EMBL" id="GBG08764.1"/>
    </source>
</evidence>
<feature type="active site" description="Schiff-base intermediate with substrate" evidence="12">
    <location>
        <position position="201"/>
    </location>
</feature>
<dbReference type="PRINTS" id="PR00144">
    <property type="entry name" value="DALDHYDRTASE"/>
</dbReference>
<keyword evidence="7" id="KW-0350">Heme biosynthesis</keyword>
<evidence type="ECO:0000256" key="10">
    <source>
        <dbReference type="ARBA" id="ARBA00025628"/>
    </source>
</evidence>
<comment type="caution">
    <text evidence="18">The sequence shown here is derived from an EMBL/GenBank/DDBJ whole genome shotgun (WGS) entry which is preliminary data.</text>
</comment>
<dbReference type="EMBL" id="BDQX01000171">
    <property type="protein sequence ID" value="GBG08764.1"/>
    <property type="molecule type" value="Genomic_DNA"/>
</dbReference>
<feature type="binding site" evidence="14">
    <location>
        <position position="130"/>
    </location>
    <ligand>
        <name>Zn(2+)</name>
        <dbReference type="ChEBI" id="CHEBI:29105"/>
        <note>catalytic</note>
    </ligand>
</feature>
<feature type="binding site" evidence="13">
    <location>
        <position position="319"/>
    </location>
    <ligand>
        <name>5-aminolevulinate</name>
        <dbReference type="ChEBI" id="CHEBI:356416"/>
        <label>2</label>
    </ligand>
</feature>
<dbReference type="InterPro" id="IPR013785">
    <property type="entry name" value="Aldolase_TIM"/>
</dbReference>
<comment type="pathway">
    <text evidence="2">Porphyrin-containing compound metabolism; protoporphyrin-IX biosynthesis; coproporphyrinogen-III from 5-aminolevulinate: step 1/4.</text>
</comment>
<evidence type="ECO:0000313" key="19">
    <source>
        <dbReference type="Proteomes" id="UP000245202"/>
    </source>
</evidence>
<dbReference type="EC" id="4.2.1.24" evidence="5 16"/>
<dbReference type="NCBIfam" id="NF006762">
    <property type="entry name" value="PRK09283.1"/>
    <property type="match status" value="1"/>
</dbReference>
<dbReference type="FunFam" id="3.20.20.70:FF:000019">
    <property type="entry name" value="Delta-aminolevulinic acid dehydratase"/>
    <property type="match status" value="1"/>
</dbReference>
<dbReference type="GO" id="GO:0004655">
    <property type="term" value="F:porphobilinogen synthase activity"/>
    <property type="evidence" value="ECO:0007669"/>
    <property type="project" value="UniProtKB-EC"/>
</dbReference>
<evidence type="ECO:0000256" key="17">
    <source>
        <dbReference type="RuleBase" id="RU004161"/>
    </source>
</evidence>
<dbReference type="Gene3D" id="3.20.20.70">
    <property type="entry name" value="Aldolase class I"/>
    <property type="match status" value="1"/>
</dbReference>
<keyword evidence="19" id="KW-1185">Reference proteome</keyword>
<dbReference type="Pfam" id="PF00490">
    <property type="entry name" value="ALAD"/>
    <property type="match status" value="1"/>
</dbReference>
<comment type="catalytic activity">
    <reaction evidence="11 16">
        <text>2 5-aminolevulinate = porphobilinogen + 2 H2O + H(+)</text>
        <dbReference type="Rhea" id="RHEA:24064"/>
        <dbReference type="ChEBI" id="CHEBI:15377"/>
        <dbReference type="ChEBI" id="CHEBI:15378"/>
        <dbReference type="ChEBI" id="CHEBI:58126"/>
        <dbReference type="ChEBI" id="CHEBI:356416"/>
        <dbReference type="EC" id="4.2.1.24"/>
    </reaction>
</comment>
<dbReference type="CDD" id="cd00384">
    <property type="entry name" value="ALAD_PBGS"/>
    <property type="match status" value="1"/>
</dbReference>
<feature type="binding site" evidence="13">
    <location>
        <position position="211"/>
    </location>
    <ligand>
        <name>5-aminolevulinate</name>
        <dbReference type="ChEBI" id="CHEBI:356416"/>
        <label>1</label>
    </ligand>
</feature>
<evidence type="ECO:0000256" key="11">
    <source>
        <dbReference type="ARBA" id="ARBA00047651"/>
    </source>
</evidence>
<feature type="binding site" evidence="15">
    <location>
        <position position="239"/>
    </location>
    <ligand>
        <name>Mg(2+)</name>
        <dbReference type="ChEBI" id="CHEBI:18420"/>
    </ligand>
</feature>
<comment type="subunit">
    <text evidence="4 16">Homooctamer.</text>
</comment>
<evidence type="ECO:0000256" key="9">
    <source>
        <dbReference type="ARBA" id="ARBA00023244"/>
    </source>
</evidence>
<dbReference type="RefSeq" id="WP_087566532.1">
    <property type="nucleotide sequence ID" value="NZ_BDQX01000171.1"/>
</dbReference>
<dbReference type="PANTHER" id="PTHR11458">
    <property type="entry name" value="DELTA-AMINOLEVULINIC ACID DEHYDRATASE"/>
    <property type="match status" value="1"/>
</dbReference>
<dbReference type="GO" id="GO:0008270">
    <property type="term" value="F:zinc ion binding"/>
    <property type="evidence" value="ECO:0007669"/>
    <property type="project" value="TreeGrafter"/>
</dbReference>
<feature type="binding site" evidence="14">
    <location>
        <position position="120"/>
    </location>
    <ligand>
        <name>Zn(2+)</name>
        <dbReference type="ChEBI" id="CHEBI:29105"/>
        <note>catalytic</note>
    </ligand>
</feature>
<keyword evidence="8 16" id="KW-0456">Lyase</keyword>
<evidence type="ECO:0000256" key="5">
    <source>
        <dbReference type="ARBA" id="ARBA00012053"/>
    </source>
</evidence>
<evidence type="ECO:0000256" key="13">
    <source>
        <dbReference type="PIRSR" id="PIRSR001415-2"/>
    </source>
</evidence>
<evidence type="ECO:0000256" key="15">
    <source>
        <dbReference type="PIRSR" id="PIRSR001415-5"/>
    </source>
</evidence>
<evidence type="ECO:0000256" key="16">
    <source>
        <dbReference type="RuleBase" id="RU000515"/>
    </source>
</evidence>
<dbReference type="UniPathway" id="UPA00251">
    <property type="reaction ID" value="UER00318"/>
</dbReference>
<keyword evidence="9 16" id="KW-0627">Porphyrin biosynthesis</keyword>
<dbReference type="SUPFAM" id="SSF51569">
    <property type="entry name" value="Aldolase"/>
    <property type="match status" value="1"/>
</dbReference>
<accession>A0A2R5EZJ2</accession>
<dbReference type="PROSITE" id="PS00169">
    <property type="entry name" value="D_ALA_DEHYDRATASE"/>
    <property type="match status" value="1"/>
</dbReference>
<comment type="similarity">
    <text evidence="3 17">Belongs to the ALAD family.</text>
</comment>
<evidence type="ECO:0000256" key="1">
    <source>
        <dbReference type="ARBA" id="ARBA00001947"/>
    </source>
</evidence>
<keyword evidence="14" id="KW-0479">Metal-binding</keyword>
<evidence type="ECO:0000256" key="4">
    <source>
        <dbReference type="ARBA" id="ARBA00011823"/>
    </source>
</evidence>
<dbReference type="InterPro" id="IPR030656">
    <property type="entry name" value="ALAD_AS"/>
</dbReference>
<evidence type="ECO:0000256" key="2">
    <source>
        <dbReference type="ARBA" id="ARBA00004694"/>
    </source>
</evidence>
<keyword evidence="14" id="KW-0862">Zinc</keyword>
<dbReference type="PANTHER" id="PTHR11458:SF0">
    <property type="entry name" value="DELTA-AMINOLEVULINIC ACID DEHYDRATASE"/>
    <property type="match status" value="1"/>
</dbReference>
<evidence type="ECO:0000256" key="3">
    <source>
        <dbReference type="ARBA" id="ARBA00008055"/>
    </source>
</evidence>
<dbReference type="Proteomes" id="UP000245202">
    <property type="component" value="Unassembled WGS sequence"/>
</dbReference>
<evidence type="ECO:0000256" key="14">
    <source>
        <dbReference type="PIRSR" id="PIRSR001415-3"/>
    </source>
</evidence>
<dbReference type="AlphaFoldDB" id="A0A2R5EZJ2"/>
<dbReference type="PIRSF" id="PIRSF001415">
    <property type="entry name" value="Porphbilin_synth"/>
    <property type="match status" value="1"/>
</dbReference>
<sequence>MAFPITRHRRLRRTAGIRGMVRETLLTAEDFIYPIFVTHGTNVKEEIPSMPGVYHFSMDRLEEEIRDVVASGVRSVLLFGVPEHKDSIGSSAYDRDGIVQQAIRAVKSWAPELVIVADTCLCQFTDHGHCGIVHQDTASGTAVVDNDQSLELLVRTAVSQAEAGADIIAPSNMMDGFVHAIRSGLDDAGYSDIAIMSYSVKYASAFYGPFRDAAHSAPQFGDRKTYQMDPANVREAIREADSDVAEGADMLMVKPALAYLDVLRLLKEQFDLPLVAYNVSAEYSMVKAAAANGWINERGIVLETLTGMKRAGADIIITYHAKDASRWLRGEEV</sequence>